<dbReference type="InterPro" id="IPR016123">
    <property type="entry name" value="Mog1/PsbP_a/b/a-sand"/>
</dbReference>
<dbReference type="GO" id="GO:0009523">
    <property type="term" value="C:photosystem II"/>
    <property type="evidence" value="ECO:0007669"/>
    <property type="project" value="InterPro"/>
</dbReference>
<dbReference type="SUPFAM" id="SSF55724">
    <property type="entry name" value="Mog1p/PsbP-like"/>
    <property type="match status" value="1"/>
</dbReference>
<dbReference type="PANTHER" id="PTHR31407:SF16">
    <property type="entry name" value="PSBP DOMAIN-CONTAINING PROTEIN 7, CHLOROPLASTIC"/>
    <property type="match status" value="1"/>
</dbReference>
<dbReference type="GO" id="GO:0005509">
    <property type="term" value="F:calcium ion binding"/>
    <property type="evidence" value="ECO:0007669"/>
    <property type="project" value="InterPro"/>
</dbReference>
<proteinExistence type="predicted"/>
<evidence type="ECO:0000313" key="3">
    <source>
        <dbReference type="EMBL" id="CBJ25963.1"/>
    </source>
</evidence>
<dbReference type="Gene3D" id="3.40.1000.10">
    <property type="entry name" value="Mog1/PsbP, alpha/beta/alpha sandwich"/>
    <property type="match status" value="1"/>
</dbReference>
<dbReference type="InParanoid" id="D7FNF2"/>
<dbReference type="InterPro" id="IPR002683">
    <property type="entry name" value="PsbP_C"/>
</dbReference>
<dbReference type="EMBL" id="FN649727">
    <property type="protein sequence ID" value="CBJ25963.1"/>
    <property type="molecule type" value="Genomic_DNA"/>
</dbReference>
<name>D7FNF2_ECTSI</name>
<organism evidence="3 4">
    <name type="scientific">Ectocarpus siliculosus</name>
    <name type="common">Brown alga</name>
    <name type="synonym">Conferva siliculosa</name>
    <dbReference type="NCBI Taxonomy" id="2880"/>
    <lineage>
        <taxon>Eukaryota</taxon>
        <taxon>Sar</taxon>
        <taxon>Stramenopiles</taxon>
        <taxon>Ochrophyta</taxon>
        <taxon>PX clade</taxon>
        <taxon>Phaeophyceae</taxon>
        <taxon>Ectocarpales</taxon>
        <taxon>Ectocarpaceae</taxon>
        <taxon>Ectocarpus</taxon>
    </lineage>
</organism>
<dbReference type="GO" id="GO:0019898">
    <property type="term" value="C:extrinsic component of membrane"/>
    <property type="evidence" value="ECO:0007669"/>
    <property type="project" value="InterPro"/>
</dbReference>
<evidence type="ECO:0000259" key="2">
    <source>
        <dbReference type="Pfam" id="PF01789"/>
    </source>
</evidence>
<feature type="region of interest" description="Disordered" evidence="1">
    <location>
        <begin position="1"/>
        <end position="60"/>
    </location>
</feature>
<dbReference type="Proteomes" id="UP000002630">
    <property type="component" value="Linkage Group LG02"/>
</dbReference>
<sequence length="275" mass="29528">MPGGLVGDHRYDEQQQRGPPATGQRQRRGRRRLLPNNEAGSAGAGGPGSSRAARRTKMKDESVIGAEVSFSRASALKGMSGVMAGLLLAGVGGGLGGIVGAPAAARAEQGHKEQQDKEGALEEYASPDGSFALRYPVGFKGFSKPLKTHKVEVNFKSEEVKGYEVGVAIDPVRIESLETFGTPEEVGARVLKVEQAKDGTLDTKLLDTSAEKQGDLSLYTLDYFVESTRGFKHFVAKVTIKDNLLYACTAQAKEKDYPQVEAELKRVVESFRVLA</sequence>
<dbReference type="OrthoDB" id="2020701at2759"/>
<accession>D7FNF2</accession>
<protein>
    <submittedName>
        <fullName evidence="3">Similar to photosystem II oxygen evolving complex protein PsbP in Synechococcus</fullName>
    </submittedName>
</protein>
<dbReference type="NCBIfam" id="NF040946">
    <property type="entry name" value="PSII_PsbP"/>
    <property type="match status" value="1"/>
</dbReference>
<gene>
    <name evidence="3" type="primary">psbP</name>
    <name evidence="3" type="ORF">Esi_0018_0008</name>
</gene>
<evidence type="ECO:0000256" key="1">
    <source>
        <dbReference type="SAM" id="MobiDB-lite"/>
    </source>
</evidence>
<dbReference type="STRING" id="2880.D7FNF2"/>
<keyword evidence="4" id="KW-1185">Reference proteome</keyword>
<reference evidence="3 4" key="1">
    <citation type="journal article" date="2010" name="Nature">
        <title>The Ectocarpus genome and the independent evolution of multicellularity in brown algae.</title>
        <authorList>
            <person name="Cock J.M."/>
            <person name="Sterck L."/>
            <person name="Rouze P."/>
            <person name="Scornet D."/>
            <person name="Allen A.E."/>
            <person name="Amoutzias G."/>
            <person name="Anthouard V."/>
            <person name="Artiguenave F."/>
            <person name="Aury J.M."/>
            <person name="Badger J.H."/>
            <person name="Beszteri B."/>
            <person name="Billiau K."/>
            <person name="Bonnet E."/>
            <person name="Bothwell J.H."/>
            <person name="Bowler C."/>
            <person name="Boyen C."/>
            <person name="Brownlee C."/>
            <person name="Carrano C.J."/>
            <person name="Charrier B."/>
            <person name="Cho G.Y."/>
            <person name="Coelho S.M."/>
            <person name="Collen J."/>
            <person name="Corre E."/>
            <person name="Da Silva C."/>
            <person name="Delage L."/>
            <person name="Delaroque N."/>
            <person name="Dittami S.M."/>
            <person name="Doulbeau S."/>
            <person name="Elias M."/>
            <person name="Farnham G."/>
            <person name="Gachon C.M."/>
            <person name="Gschloessl B."/>
            <person name="Heesch S."/>
            <person name="Jabbari K."/>
            <person name="Jubin C."/>
            <person name="Kawai H."/>
            <person name="Kimura K."/>
            <person name="Kloareg B."/>
            <person name="Kupper F.C."/>
            <person name="Lang D."/>
            <person name="Le Bail A."/>
            <person name="Leblanc C."/>
            <person name="Lerouge P."/>
            <person name="Lohr M."/>
            <person name="Lopez P.J."/>
            <person name="Martens C."/>
            <person name="Maumus F."/>
            <person name="Michel G."/>
            <person name="Miranda-Saavedra D."/>
            <person name="Morales J."/>
            <person name="Moreau H."/>
            <person name="Motomura T."/>
            <person name="Nagasato C."/>
            <person name="Napoli C.A."/>
            <person name="Nelson D.R."/>
            <person name="Nyvall-Collen P."/>
            <person name="Peters A.F."/>
            <person name="Pommier C."/>
            <person name="Potin P."/>
            <person name="Poulain J."/>
            <person name="Quesneville H."/>
            <person name="Read B."/>
            <person name="Rensing S.A."/>
            <person name="Ritter A."/>
            <person name="Rousvoal S."/>
            <person name="Samanta M."/>
            <person name="Samson G."/>
            <person name="Schroeder D.C."/>
            <person name="Segurens B."/>
            <person name="Strittmatter M."/>
            <person name="Tonon T."/>
            <person name="Tregear J.W."/>
            <person name="Valentin K."/>
            <person name="von Dassow P."/>
            <person name="Yamagishi T."/>
            <person name="Van de Peer Y."/>
            <person name="Wincker P."/>
        </authorList>
    </citation>
    <scope>NUCLEOTIDE SEQUENCE [LARGE SCALE GENOMIC DNA]</scope>
    <source>
        <strain evidence="4">Ec32 / CCAP1310/4</strain>
    </source>
</reference>
<feature type="domain" description="PsbP C-terminal" evidence="2">
    <location>
        <begin position="121"/>
        <end position="273"/>
    </location>
</feature>
<dbReference type="GO" id="GO:0015979">
    <property type="term" value="P:photosynthesis"/>
    <property type="evidence" value="ECO:0007669"/>
    <property type="project" value="InterPro"/>
</dbReference>
<dbReference type="Pfam" id="PF01789">
    <property type="entry name" value="PsbP"/>
    <property type="match status" value="1"/>
</dbReference>
<dbReference type="eggNOG" id="ENOG502S9US">
    <property type="taxonomic scope" value="Eukaryota"/>
</dbReference>
<dbReference type="PANTHER" id="PTHR31407">
    <property type="match status" value="1"/>
</dbReference>
<dbReference type="EMBL" id="FN648291">
    <property type="protein sequence ID" value="CBJ25963.1"/>
    <property type="molecule type" value="Genomic_DNA"/>
</dbReference>
<dbReference type="AlphaFoldDB" id="D7FNF2"/>
<evidence type="ECO:0000313" key="4">
    <source>
        <dbReference type="Proteomes" id="UP000002630"/>
    </source>
</evidence>